<proteinExistence type="predicted"/>
<dbReference type="AlphaFoldDB" id="A0A644X1S9"/>
<organism evidence="2">
    <name type="scientific">bioreactor metagenome</name>
    <dbReference type="NCBI Taxonomy" id="1076179"/>
    <lineage>
        <taxon>unclassified sequences</taxon>
        <taxon>metagenomes</taxon>
        <taxon>ecological metagenomes</taxon>
    </lineage>
</organism>
<name>A0A644X1S9_9ZZZZ</name>
<sequence length="385" mass="43332">MSVNAREEQYEHVELFGKSALYTSSRVDRSTVPKGFYCYDLRGSDYDPGKPVTVENQVAVNHAGTVVTTTPVTIPKSGDRRLSGKLNFLGECLTLADFCEEHGLEFPPDNRRFIPRPALPEEAGLFFALSEEQDAALGTIGHVRIDFGKSDKEFWFTWHPRGDESLNSSEFKAELNGVVNELREFGPLRNLSTMYHYCGEHNGQIEGGWRQNYGYIVETERYRYCLRCSPGQGDYHAYLSAFDLQVQQMNMKLKASEQKFGLTDAGKQILRNAADNTLPHSYSWFIFRDINQPGEVLTADLTLEEAIRLYNETDSSNKRLGVTKDEIATVDFIIMTDGKQWFSDDYSKLDSFSGDESISAAIGTLKSEIAEQAKSQNMTMGGMSL</sequence>
<evidence type="ECO:0000259" key="1">
    <source>
        <dbReference type="Pfam" id="PF18843"/>
    </source>
</evidence>
<evidence type="ECO:0000313" key="2">
    <source>
        <dbReference type="EMBL" id="MPM10049.1"/>
    </source>
</evidence>
<reference evidence="2" key="1">
    <citation type="submission" date="2019-08" db="EMBL/GenBank/DDBJ databases">
        <authorList>
            <person name="Kucharzyk K."/>
            <person name="Murdoch R.W."/>
            <person name="Higgins S."/>
            <person name="Loffler F."/>
        </authorList>
    </citation>
    <scope>NUCLEOTIDE SEQUENCE</scope>
</reference>
<dbReference type="InterPro" id="IPR040809">
    <property type="entry name" value="LPD28"/>
</dbReference>
<gene>
    <name evidence="2" type="ORF">SDC9_56373</name>
</gene>
<dbReference type="EMBL" id="VSSQ01001644">
    <property type="protein sequence ID" value="MPM10049.1"/>
    <property type="molecule type" value="Genomic_DNA"/>
</dbReference>
<dbReference type="Pfam" id="PF18843">
    <property type="entry name" value="LPD28"/>
    <property type="match status" value="1"/>
</dbReference>
<accession>A0A644X1S9</accession>
<feature type="domain" description="Large polyvalent protein associated" evidence="1">
    <location>
        <begin position="7"/>
        <end position="100"/>
    </location>
</feature>
<protein>
    <recommendedName>
        <fullName evidence="1">Large polyvalent protein associated domain-containing protein</fullName>
    </recommendedName>
</protein>
<comment type="caution">
    <text evidence="2">The sequence shown here is derived from an EMBL/GenBank/DDBJ whole genome shotgun (WGS) entry which is preliminary data.</text>
</comment>